<keyword evidence="1" id="KW-0472">Membrane</keyword>
<feature type="transmembrane region" description="Helical" evidence="1">
    <location>
        <begin position="9"/>
        <end position="30"/>
    </location>
</feature>
<evidence type="ECO:0000256" key="1">
    <source>
        <dbReference type="SAM" id="Phobius"/>
    </source>
</evidence>
<name>A0ABT0E1D0_9SPHN</name>
<sequence length="55" mass="5758">MLTFLKSDLFLRFLGGFAIGSAGLFAFHVAEPPALTTPAMAAPESAPQAIEHAAR</sequence>
<organism evidence="2 3">
    <name type="scientific">Sphingobium agri</name>
    <dbReference type="NCBI Taxonomy" id="2933566"/>
    <lineage>
        <taxon>Bacteria</taxon>
        <taxon>Pseudomonadati</taxon>
        <taxon>Pseudomonadota</taxon>
        <taxon>Alphaproteobacteria</taxon>
        <taxon>Sphingomonadales</taxon>
        <taxon>Sphingomonadaceae</taxon>
        <taxon>Sphingobium</taxon>
    </lineage>
</organism>
<keyword evidence="1" id="KW-1133">Transmembrane helix</keyword>
<comment type="caution">
    <text evidence="2">The sequence shown here is derived from an EMBL/GenBank/DDBJ whole genome shotgun (WGS) entry which is preliminary data.</text>
</comment>
<dbReference type="EMBL" id="JALKHS010000018">
    <property type="protein sequence ID" value="MCK0533150.1"/>
    <property type="molecule type" value="Genomic_DNA"/>
</dbReference>
<dbReference type="Proteomes" id="UP001203512">
    <property type="component" value="Unassembled WGS sequence"/>
</dbReference>
<keyword evidence="1" id="KW-0812">Transmembrane</keyword>
<protein>
    <submittedName>
        <fullName evidence="2">Uncharacterized protein</fullName>
    </submittedName>
</protein>
<keyword evidence="3" id="KW-1185">Reference proteome</keyword>
<gene>
    <name evidence="2" type="ORF">MU848_16290</name>
</gene>
<proteinExistence type="predicted"/>
<accession>A0ABT0E1D0</accession>
<evidence type="ECO:0000313" key="2">
    <source>
        <dbReference type="EMBL" id="MCK0533150.1"/>
    </source>
</evidence>
<reference evidence="2 3" key="1">
    <citation type="submission" date="2022-04" db="EMBL/GenBank/DDBJ databases">
        <authorList>
            <person name="Huq M.A."/>
        </authorList>
    </citation>
    <scope>NUCLEOTIDE SEQUENCE [LARGE SCALE GENOMIC DNA]</scope>
    <source>
        <strain evidence="2 3">MAH-33</strain>
    </source>
</reference>
<dbReference type="RefSeq" id="WP_176502162.1">
    <property type="nucleotide sequence ID" value="NZ_JALKHS010000018.1"/>
</dbReference>
<evidence type="ECO:0000313" key="3">
    <source>
        <dbReference type="Proteomes" id="UP001203512"/>
    </source>
</evidence>